<gene>
    <name evidence="1" type="ORF">FHR21_000948</name>
</gene>
<dbReference type="Proteomes" id="UP000537161">
    <property type="component" value="Unassembled WGS sequence"/>
</dbReference>
<reference evidence="1 2" key="1">
    <citation type="submission" date="2020-08" db="EMBL/GenBank/DDBJ databases">
        <title>Genomic Encyclopedia of Type Strains, Phase IV (KMG-IV): sequencing the most valuable type-strain genomes for metagenomic binning, comparative biology and taxonomic classification.</title>
        <authorList>
            <person name="Goeker M."/>
        </authorList>
    </citation>
    <scope>NUCLEOTIDE SEQUENCE [LARGE SCALE GENOMIC DNA]</scope>
    <source>
        <strain evidence="1 2">DSM 27163</strain>
    </source>
</reference>
<keyword evidence="2" id="KW-1185">Reference proteome</keyword>
<protein>
    <submittedName>
        <fullName evidence="1">Uncharacterized protein</fullName>
    </submittedName>
</protein>
<organism evidence="1 2">
    <name type="scientific">Sphingopyxis panaciterrulae</name>
    <dbReference type="NCBI Taxonomy" id="462372"/>
    <lineage>
        <taxon>Bacteria</taxon>
        <taxon>Pseudomonadati</taxon>
        <taxon>Pseudomonadota</taxon>
        <taxon>Alphaproteobacteria</taxon>
        <taxon>Sphingomonadales</taxon>
        <taxon>Sphingomonadaceae</taxon>
        <taxon>Sphingopyxis</taxon>
    </lineage>
</organism>
<evidence type="ECO:0000313" key="2">
    <source>
        <dbReference type="Proteomes" id="UP000537161"/>
    </source>
</evidence>
<evidence type="ECO:0000313" key="1">
    <source>
        <dbReference type="EMBL" id="MBB5705615.1"/>
    </source>
</evidence>
<dbReference type="EMBL" id="JACIJH010000002">
    <property type="protein sequence ID" value="MBB5705615.1"/>
    <property type="molecule type" value="Genomic_DNA"/>
</dbReference>
<dbReference type="RefSeq" id="WP_184095843.1">
    <property type="nucleotide sequence ID" value="NZ_JACIJH010000002.1"/>
</dbReference>
<sequence>MEIDVYEPAEQHALLARLLREAAGRAEEILASPAQAARMRAIADDGYSAVERLEHSPLADDQMLAVALRLSGRLPMGERVAVALDRHFRIPAPAITQEAQRRAIWHDVDANGLPIERASRAVTDLERRLVGRESDLDRALRVHAALYSDLWCDPRIGASVSARRVMLAMVSLLHEREETPRFVARSRERTA</sequence>
<comment type="caution">
    <text evidence="1">The sequence shown here is derived from an EMBL/GenBank/DDBJ whole genome shotgun (WGS) entry which is preliminary data.</text>
</comment>
<name>A0A7W9EQV7_9SPHN</name>
<proteinExistence type="predicted"/>
<dbReference type="AlphaFoldDB" id="A0A7W9EQV7"/>
<accession>A0A7W9EQV7</accession>